<protein>
    <recommendedName>
        <fullName evidence="3">LytR/CpsA/Psr regulator C-terminal domain-containing protein</fullName>
    </recommendedName>
</protein>
<evidence type="ECO:0000256" key="2">
    <source>
        <dbReference type="SAM" id="Phobius"/>
    </source>
</evidence>
<evidence type="ECO:0000259" key="3">
    <source>
        <dbReference type="Pfam" id="PF13399"/>
    </source>
</evidence>
<keyword evidence="2" id="KW-0812">Transmembrane</keyword>
<feature type="region of interest" description="Disordered" evidence="1">
    <location>
        <begin position="64"/>
        <end position="91"/>
    </location>
</feature>
<evidence type="ECO:0000313" key="5">
    <source>
        <dbReference type="Proteomes" id="UP000176527"/>
    </source>
</evidence>
<dbReference type="EMBL" id="MFDE01000017">
    <property type="protein sequence ID" value="OGE38633.1"/>
    <property type="molecule type" value="Genomic_DNA"/>
</dbReference>
<dbReference type="AlphaFoldDB" id="A0A1F5KCH3"/>
<name>A0A1F5KCH3_9BACT</name>
<comment type="caution">
    <text evidence="4">The sequence shown here is derived from an EMBL/GenBank/DDBJ whole genome shotgun (WGS) entry which is preliminary data.</text>
</comment>
<feature type="domain" description="LytR/CpsA/Psr regulator C-terminal" evidence="3">
    <location>
        <begin position="99"/>
        <end position="186"/>
    </location>
</feature>
<dbReference type="InterPro" id="IPR027381">
    <property type="entry name" value="LytR/CpsA/Psr_C"/>
</dbReference>
<dbReference type="Proteomes" id="UP000176527">
    <property type="component" value="Unassembled WGS sequence"/>
</dbReference>
<organism evidence="4 5">
    <name type="scientific">Candidatus Daviesbacteria bacterium RIFCSPHIGHO2_12_FULL_37_11</name>
    <dbReference type="NCBI Taxonomy" id="1797777"/>
    <lineage>
        <taxon>Bacteria</taxon>
        <taxon>Candidatus Daviesiibacteriota</taxon>
    </lineage>
</organism>
<feature type="transmembrane region" description="Helical" evidence="2">
    <location>
        <begin position="41"/>
        <end position="60"/>
    </location>
</feature>
<dbReference type="Pfam" id="PF13399">
    <property type="entry name" value="LytR_C"/>
    <property type="match status" value="1"/>
</dbReference>
<keyword evidence="2" id="KW-1133">Transmembrane helix</keyword>
<feature type="compositionally biased region" description="Basic and acidic residues" evidence="1">
    <location>
        <begin position="12"/>
        <end position="21"/>
    </location>
</feature>
<feature type="compositionally biased region" description="Polar residues" evidence="1">
    <location>
        <begin position="1"/>
        <end position="11"/>
    </location>
</feature>
<reference evidence="4 5" key="1">
    <citation type="journal article" date="2016" name="Nat. Commun.">
        <title>Thousands of microbial genomes shed light on interconnected biogeochemical processes in an aquifer system.</title>
        <authorList>
            <person name="Anantharaman K."/>
            <person name="Brown C.T."/>
            <person name="Hug L.A."/>
            <person name="Sharon I."/>
            <person name="Castelle C.J."/>
            <person name="Probst A.J."/>
            <person name="Thomas B.C."/>
            <person name="Singh A."/>
            <person name="Wilkins M.J."/>
            <person name="Karaoz U."/>
            <person name="Brodie E.L."/>
            <person name="Williams K.H."/>
            <person name="Hubbard S.S."/>
            <person name="Banfield J.F."/>
        </authorList>
    </citation>
    <scope>NUCLEOTIDE SEQUENCE [LARGE SCALE GENOMIC DNA]</scope>
</reference>
<keyword evidence="2" id="KW-0472">Membrane</keyword>
<dbReference type="Gene3D" id="3.30.70.2390">
    <property type="match status" value="1"/>
</dbReference>
<gene>
    <name evidence="4" type="ORF">A3F00_02240</name>
</gene>
<sequence>MDVNEESQGNESAHEEFRRVDTSQTQPSIEYSKKNGASKPLLLVLSLIVLLSIGATGYLLKDKFTSSEEPTPTPNPTGGLEAPITQPSPTPSFDRNKFTLRLLNGTKTSGLAATVSAKLKDLGYIINKTGNATNSAFTKTAVRVKKESSTGLLEQLIKDLSPDYSVEEAVNLKDSDTVDAEVILGDE</sequence>
<feature type="region of interest" description="Disordered" evidence="1">
    <location>
        <begin position="1"/>
        <end position="32"/>
    </location>
</feature>
<accession>A0A1F5KCH3</accession>
<evidence type="ECO:0000256" key="1">
    <source>
        <dbReference type="SAM" id="MobiDB-lite"/>
    </source>
</evidence>
<proteinExistence type="predicted"/>
<evidence type="ECO:0000313" key="4">
    <source>
        <dbReference type="EMBL" id="OGE38633.1"/>
    </source>
</evidence>